<sequence length="178" mass="19791">MFGYGSLMWRPGFEFEEAVQGVLHGAHRSLCIYSWVHRGTETRPGLVLGLDRGGACRGIAYRVAASRRDEVIAYLREREQATMVYLEAHRRVRLDGRADRQVTALTYVVDRTHPQYAGVLSTERQLELVSGAVGQSGANPDYVLNTVDHLMQIGIRDHGLEALGKRLRQSMAPVLSAG</sequence>
<keyword evidence="2" id="KW-0456">Lyase</keyword>
<evidence type="ECO:0000313" key="4">
    <source>
        <dbReference type="Proteomes" id="UP000219331"/>
    </source>
</evidence>
<name>A0A285RY94_9HYPH</name>
<accession>A0A285RY94</accession>
<dbReference type="PANTHER" id="PTHR12192">
    <property type="entry name" value="CATION TRANSPORT PROTEIN CHAC-RELATED"/>
    <property type="match status" value="1"/>
</dbReference>
<proteinExistence type="predicted"/>
<dbReference type="Proteomes" id="UP000219331">
    <property type="component" value="Unassembled WGS sequence"/>
</dbReference>
<evidence type="ECO:0000256" key="1">
    <source>
        <dbReference type="ARBA" id="ARBA00012344"/>
    </source>
</evidence>
<dbReference type="Pfam" id="PF04752">
    <property type="entry name" value="ChaC"/>
    <property type="match status" value="1"/>
</dbReference>
<keyword evidence="4" id="KW-1185">Reference proteome</keyword>
<protein>
    <recommendedName>
        <fullName evidence="1">glutathione-specific gamma-glutamylcyclotransferase</fullName>
        <ecNumber evidence="1">4.3.2.7</ecNumber>
    </recommendedName>
</protein>
<dbReference type="InterPro" id="IPR006840">
    <property type="entry name" value="ChaC"/>
</dbReference>
<evidence type="ECO:0000256" key="2">
    <source>
        <dbReference type="ARBA" id="ARBA00023239"/>
    </source>
</evidence>
<dbReference type="SUPFAM" id="SSF110857">
    <property type="entry name" value="Gamma-glutamyl cyclotransferase-like"/>
    <property type="match status" value="1"/>
</dbReference>
<reference evidence="3 4" key="1">
    <citation type="submission" date="2017-08" db="EMBL/GenBank/DDBJ databases">
        <authorList>
            <person name="de Groot N.N."/>
        </authorList>
    </citation>
    <scope>NUCLEOTIDE SEQUENCE [LARGE SCALE GENOMIC DNA]</scope>
    <source>
        <strain evidence="3 4">USBA 352</strain>
    </source>
</reference>
<dbReference type="CDD" id="cd06661">
    <property type="entry name" value="GGCT_like"/>
    <property type="match status" value="1"/>
</dbReference>
<dbReference type="STRING" id="538381.GCA_001696535_04239"/>
<dbReference type="EC" id="4.3.2.7" evidence="1"/>
<dbReference type="GO" id="GO:0061928">
    <property type="term" value="F:glutathione specific gamma-glutamylcyclotransferase activity"/>
    <property type="evidence" value="ECO:0007669"/>
    <property type="project" value="UniProtKB-EC"/>
</dbReference>
<gene>
    <name evidence="3" type="ORF">SAMN05421512_103126</name>
</gene>
<dbReference type="GO" id="GO:0006751">
    <property type="term" value="P:glutathione catabolic process"/>
    <property type="evidence" value="ECO:0007669"/>
    <property type="project" value="InterPro"/>
</dbReference>
<dbReference type="InterPro" id="IPR013024">
    <property type="entry name" value="GGCT-like"/>
</dbReference>
<dbReference type="AlphaFoldDB" id="A0A285RY94"/>
<dbReference type="InterPro" id="IPR036568">
    <property type="entry name" value="GGCT-like_sf"/>
</dbReference>
<dbReference type="EMBL" id="OBML01000003">
    <property type="protein sequence ID" value="SOB99538.1"/>
    <property type="molecule type" value="Genomic_DNA"/>
</dbReference>
<dbReference type="Gene3D" id="3.10.490.10">
    <property type="entry name" value="Gamma-glutamyl cyclotransferase-like"/>
    <property type="match status" value="1"/>
</dbReference>
<dbReference type="PANTHER" id="PTHR12192:SF2">
    <property type="entry name" value="GLUTATHIONE-SPECIFIC GAMMA-GLUTAMYLCYCLOTRANSFERASE 2"/>
    <property type="match status" value="1"/>
</dbReference>
<dbReference type="GO" id="GO:0005737">
    <property type="term" value="C:cytoplasm"/>
    <property type="evidence" value="ECO:0007669"/>
    <property type="project" value="TreeGrafter"/>
</dbReference>
<evidence type="ECO:0000313" key="3">
    <source>
        <dbReference type="EMBL" id="SOB99538.1"/>
    </source>
</evidence>
<organism evidence="3 4">
    <name type="scientific">Stappia indica</name>
    <dbReference type="NCBI Taxonomy" id="538381"/>
    <lineage>
        <taxon>Bacteria</taxon>
        <taxon>Pseudomonadati</taxon>
        <taxon>Pseudomonadota</taxon>
        <taxon>Alphaproteobacteria</taxon>
        <taxon>Hyphomicrobiales</taxon>
        <taxon>Stappiaceae</taxon>
        <taxon>Stappia</taxon>
    </lineage>
</organism>